<sequence>MTELTVPSASTTPDSAQSPDAARRDRSRRAGDEGRPSGRRATIPRWVVPAALIVGCLVVFAAHFRPWEVAYMEEWPLARDWMGGGALGFASNYVQWTLSRPLHLLPTMLGLAIGGGWPGMIFLVLALVAVGQLLAVMWALRPMGSPVWLNVAVGLFLALHPLWPGGYLQRFLPAQTAALALAIAIGMFIRWLLRGRVRWLVWGAVVLLAGLATYPGPAAVAPLAAVVLALAVKAPWRRGILLAVTATATSALMTFYSLVVTRFISPDAPSYEIGNIQQAAVGSLHDLITYVETTLLRDGPIVLAGIAAIAVLGAVLALSGAIPHPDGWLIAGTALVSPVTTIVFFGNTGWLSDIDRLGYVISLALFAALMVWPIARTGLRPALSAILASALILASLAGGAVGIRHWQPYIAAQHLLLTELGPVVREAGPGEVVTVIDRSGSLGLFPSFPLQYLGPASVVWNHDDTPVWLCFEPPTPVPGGGSVCDPKDTGVDMRLIRSVPLSGGVADIYIGRLE</sequence>
<dbReference type="RefSeq" id="WP_150448002.1">
    <property type="nucleotide sequence ID" value="NZ_VYSA01000001.1"/>
</dbReference>
<keyword evidence="2" id="KW-0472">Membrane</keyword>
<evidence type="ECO:0008006" key="5">
    <source>
        <dbReference type="Google" id="ProtNLM"/>
    </source>
</evidence>
<evidence type="ECO:0000313" key="3">
    <source>
        <dbReference type="EMBL" id="KAA9111233.1"/>
    </source>
</evidence>
<dbReference type="AlphaFoldDB" id="A0A5J5J8W3"/>
<feature type="compositionally biased region" description="Basic and acidic residues" evidence="1">
    <location>
        <begin position="21"/>
        <end position="36"/>
    </location>
</feature>
<feature type="transmembrane region" description="Helical" evidence="2">
    <location>
        <begin position="175"/>
        <end position="193"/>
    </location>
</feature>
<feature type="transmembrane region" description="Helical" evidence="2">
    <location>
        <begin position="46"/>
        <end position="64"/>
    </location>
</feature>
<keyword evidence="2" id="KW-1133">Transmembrane helix</keyword>
<proteinExistence type="predicted"/>
<dbReference type="EMBL" id="VYSA01000001">
    <property type="protein sequence ID" value="KAA9111233.1"/>
    <property type="molecule type" value="Genomic_DNA"/>
</dbReference>
<reference evidence="4" key="1">
    <citation type="submission" date="2019-09" db="EMBL/GenBank/DDBJ databases">
        <title>Mumia zhuanghuii sp. nov. isolated from the intestinal contents of plateau pika (Ochotona curzoniae) in the Qinghai-Tibet plateau of China.</title>
        <authorList>
            <person name="Tian Z."/>
        </authorList>
    </citation>
    <scope>NUCLEOTIDE SEQUENCE [LARGE SCALE GENOMIC DNA]</scope>
    <source>
        <strain evidence="4">JCM 30598</strain>
    </source>
</reference>
<feature type="region of interest" description="Disordered" evidence="1">
    <location>
        <begin position="1"/>
        <end position="38"/>
    </location>
</feature>
<feature type="transmembrane region" description="Helical" evidence="2">
    <location>
        <begin position="328"/>
        <end position="345"/>
    </location>
</feature>
<keyword evidence="2" id="KW-0812">Transmembrane</keyword>
<feature type="transmembrane region" description="Helical" evidence="2">
    <location>
        <begin position="117"/>
        <end position="140"/>
    </location>
</feature>
<feature type="compositionally biased region" description="Polar residues" evidence="1">
    <location>
        <begin position="1"/>
        <end position="13"/>
    </location>
</feature>
<keyword evidence="4" id="KW-1185">Reference proteome</keyword>
<evidence type="ECO:0000256" key="2">
    <source>
        <dbReference type="SAM" id="Phobius"/>
    </source>
</evidence>
<feature type="transmembrane region" description="Helical" evidence="2">
    <location>
        <begin position="357"/>
        <end position="375"/>
    </location>
</feature>
<feature type="transmembrane region" description="Helical" evidence="2">
    <location>
        <begin position="238"/>
        <end position="259"/>
    </location>
</feature>
<organism evidence="3 4">
    <name type="scientific">Microbacterium rhizomatis</name>
    <dbReference type="NCBI Taxonomy" id="1631477"/>
    <lineage>
        <taxon>Bacteria</taxon>
        <taxon>Bacillati</taxon>
        <taxon>Actinomycetota</taxon>
        <taxon>Actinomycetes</taxon>
        <taxon>Micrococcales</taxon>
        <taxon>Microbacteriaceae</taxon>
        <taxon>Microbacterium</taxon>
    </lineage>
</organism>
<comment type="caution">
    <text evidence="3">The sequence shown here is derived from an EMBL/GenBank/DDBJ whole genome shotgun (WGS) entry which is preliminary data.</text>
</comment>
<dbReference type="OrthoDB" id="7059309at2"/>
<protein>
    <recommendedName>
        <fullName evidence="5">Glycosyltransferase family 39 protein</fullName>
    </recommendedName>
</protein>
<dbReference type="Proteomes" id="UP000325827">
    <property type="component" value="Unassembled WGS sequence"/>
</dbReference>
<evidence type="ECO:0000313" key="4">
    <source>
        <dbReference type="Proteomes" id="UP000325827"/>
    </source>
</evidence>
<name>A0A5J5J8W3_9MICO</name>
<evidence type="ECO:0000256" key="1">
    <source>
        <dbReference type="SAM" id="MobiDB-lite"/>
    </source>
</evidence>
<feature type="transmembrane region" description="Helical" evidence="2">
    <location>
        <begin position="381"/>
        <end position="403"/>
    </location>
</feature>
<feature type="transmembrane region" description="Helical" evidence="2">
    <location>
        <begin position="301"/>
        <end position="322"/>
    </location>
</feature>
<feature type="transmembrane region" description="Helical" evidence="2">
    <location>
        <begin position="200"/>
        <end position="232"/>
    </location>
</feature>
<gene>
    <name evidence="3" type="ORF">F6B43_06470</name>
</gene>
<accession>A0A5J5J8W3</accession>
<feature type="transmembrane region" description="Helical" evidence="2">
    <location>
        <begin position="147"/>
        <end position="163"/>
    </location>
</feature>